<dbReference type="AlphaFoldDB" id="E4Z1K0"/>
<dbReference type="EMBL" id="FN656508">
    <property type="protein sequence ID" value="CBY41578.1"/>
    <property type="molecule type" value="Genomic_DNA"/>
</dbReference>
<name>E4Z1K0_OIKDI</name>
<sequence>MSFSVVVLAFHSQQIFTDAQIPLPFLCGLFMTRGPLPRLPRYLIKNTSNSLFKDYQTFLDLRKLEERINTQQWTSSDHWAEVAARYGPHGTHL</sequence>
<reference evidence="1" key="1">
    <citation type="journal article" date="2010" name="Science">
        <title>Plasticity of animal genome architecture unmasked by rapid evolution of a pelagic tunicate.</title>
        <authorList>
            <person name="Denoeud F."/>
            <person name="Henriet S."/>
            <person name="Mungpakdee S."/>
            <person name="Aury J.M."/>
            <person name="Da Silva C."/>
            <person name="Brinkmann H."/>
            <person name="Mikhaleva J."/>
            <person name="Olsen L.C."/>
            <person name="Jubin C."/>
            <person name="Canestro C."/>
            <person name="Bouquet J.M."/>
            <person name="Danks G."/>
            <person name="Poulain J."/>
            <person name="Campsteijn C."/>
            <person name="Adamski M."/>
            <person name="Cross I."/>
            <person name="Yadetie F."/>
            <person name="Muffato M."/>
            <person name="Louis A."/>
            <person name="Butcher S."/>
            <person name="Tsagkogeorga G."/>
            <person name="Konrad A."/>
            <person name="Singh S."/>
            <person name="Jensen M.F."/>
            <person name="Cong E.H."/>
            <person name="Eikeseth-Otteraa H."/>
            <person name="Noel B."/>
            <person name="Anthouard V."/>
            <person name="Porcel B.M."/>
            <person name="Kachouri-Lafond R."/>
            <person name="Nishino A."/>
            <person name="Ugolini M."/>
            <person name="Chourrout P."/>
            <person name="Nishida H."/>
            <person name="Aasland R."/>
            <person name="Huzurbazar S."/>
            <person name="Westhof E."/>
            <person name="Delsuc F."/>
            <person name="Lehrach H."/>
            <person name="Reinhardt R."/>
            <person name="Weissenbach J."/>
            <person name="Roy S.W."/>
            <person name="Artiguenave F."/>
            <person name="Postlethwait J.H."/>
            <person name="Manak J.R."/>
            <person name="Thompson E.M."/>
            <person name="Jaillon O."/>
            <person name="Du Pasquier L."/>
            <person name="Boudinot P."/>
            <person name="Liberles D.A."/>
            <person name="Volff J.N."/>
            <person name="Philippe H."/>
            <person name="Lenhard B."/>
            <person name="Roest Crollius H."/>
            <person name="Wincker P."/>
            <person name="Chourrout D."/>
        </authorList>
    </citation>
    <scope>NUCLEOTIDE SEQUENCE [LARGE SCALE GENOMIC DNA]</scope>
</reference>
<accession>E4Z1K0</accession>
<organism evidence="1">
    <name type="scientific">Oikopleura dioica</name>
    <name type="common">Tunicate</name>
    <dbReference type="NCBI Taxonomy" id="34765"/>
    <lineage>
        <taxon>Eukaryota</taxon>
        <taxon>Metazoa</taxon>
        <taxon>Chordata</taxon>
        <taxon>Tunicata</taxon>
        <taxon>Appendicularia</taxon>
        <taxon>Copelata</taxon>
        <taxon>Oikopleuridae</taxon>
        <taxon>Oikopleura</taxon>
    </lineage>
</organism>
<gene>
    <name evidence="1" type="ORF">GSOID_T00023659001</name>
</gene>
<proteinExistence type="predicted"/>
<dbReference type="Proteomes" id="UP000011014">
    <property type="component" value="Unassembled WGS sequence"/>
</dbReference>
<protein>
    <submittedName>
        <fullName evidence="1">Uncharacterized protein</fullName>
    </submittedName>
</protein>
<evidence type="ECO:0000313" key="1">
    <source>
        <dbReference type="EMBL" id="CBY41578.1"/>
    </source>
</evidence>